<dbReference type="Proteomes" id="UP001500879">
    <property type="component" value="Unassembled WGS sequence"/>
</dbReference>
<protein>
    <submittedName>
        <fullName evidence="1">Uncharacterized protein</fullName>
    </submittedName>
</protein>
<proteinExistence type="predicted"/>
<evidence type="ECO:0000313" key="1">
    <source>
        <dbReference type="EMBL" id="GAA0394415.1"/>
    </source>
</evidence>
<evidence type="ECO:0000313" key="2">
    <source>
        <dbReference type="Proteomes" id="UP001500879"/>
    </source>
</evidence>
<gene>
    <name evidence="1" type="ORF">GCM10010357_14160</name>
</gene>
<accession>A0ABP3IAM5</accession>
<reference evidence="2" key="1">
    <citation type="journal article" date="2019" name="Int. J. Syst. Evol. Microbiol.">
        <title>The Global Catalogue of Microorganisms (GCM) 10K type strain sequencing project: providing services to taxonomists for standard genome sequencing and annotation.</title>
        <authorList>
            <consortium name="The Broad Institute Genomics Platform"/>
            <consortium name="The Broad Institute Genome Sequencing Center for Infectious Disease"/>
            <person name="Wu L."/>
            <person name="Ma J."/>
        </authorList>
    </citation>
    <scope>NUCLEOTIDE SEQUENCE [LARGE SCALE GENOMIC DNA]</scope>
    <source>
        <strain evidence="2">JCM 4788</strain>
    </source>
</reference>
<name>A0ABP3IAM5_9ACTN</name>
<dbReference type="EMBL" id="BAAABX010000013">
    <property type="protein sequence ID" value="GAA0394415.1"/>
    <property type="molecule type" value="Genomic_DNA"/>
</dbReference>
<keyword evidence="2" id="KW-1185">Reference proteome</keyword>
<comment type="caution">
    <text evidence="1">The sequence shown here is derived from an EMBL/GenBank/DDBJ whole genome shotgun (WGS) entry which is preliminary data.</text>
</comment>
<organism evidence="1 2">
    <name type="scientific">Streptomyces luteireticuli</name>
    <dbReference type="NCBI Taxonomy" id="173858"/>
    <lineage>
        <taxon>Bacteria</taxon>
        <taxon>Bacillati</taxon>
        <taxon>Actinomycetota</taxon>
        <taxon>Actinomycetes</taxon>
        <taxon>Kitasatosporales</taxon>
        <taxon>Streptomycetaceae</taxon>
        <taxon>Streptomyces</taxon>
    </lineage>
</organism>
<sequence>MDTSVEPISENRRVNGPVVVFTEHSPMADPATFTGLMGAPALPDVYGVAGEGQ</sequence>